<keyword evidence="2" id="KW-0808">Transferase</keyword>
<dbReference type="PANTHER" id="PTHR43464:SF19">
    <property type="entry name" value="UBIQUINONE BIOSYNTHESIS O-METHYLTRANSFERASE, MITOCHONDRIAL"/>
    <property type="match status" value="1"/>
</dbReference>
<keyword evidence="6" id="KW-1185">Reference proteome</keyword>
<organism evidence="5 6">
    <name type="scientific">Martelella mediterranea DSM 17316</name>
    <dbReference type="NCBI Taxonomy" id="1122214"/>
    <lineage>
        <taxon>Bacteria</taxon>
        <taxon>Pseudomonadati</taxon>
        <taxon>Pseudomonadota</taxon>
        <taxon>Alphaproteobacteria</taxon>
        <taxon>Hyphomicrobiales</taxon>
        <taxon>Aurantimonadaceae</taxon>
        <taxon>Martelella</taxon>
    </lineage>
</organism>
<evidence type="ECO:0000313" key="6">
    <source>
        <dbReference type="Proteomes" id="UP000191135"/>
    </source>
</evidence>
<dbReference type="GO" id="GO:0032259">
    <property type="term" value="P:methylation"/>
    <property type="evidence" value="ECO:0007669"/>
    <property type="project" value="UniProtKB-KW"/>
</dbReference>
<evidence type="ECO:0000256" key="3">
    <source>
        <dbReference type="ARBA" id="ARBA00022691"/>
    </source>
</evidence>
<evidence type="ECO:0000259" key="4">
    <source>
        <dbReference type="Pfam" id="PF13649"/>
    </source>
</evidence>
<dbReference type="EMBL" id="CP020330">
    <property type="protein sequence ID" value="AQZ50977.1"/>
    <property type="molecule type" value="Genomic_DNA"/>
</dbReference>
<dbReference type="InterPro" id="IPR041698">
    <property type="entry name" value="Methyltransf_25"/>
</dbReference>
<dbReference type="CDD" id="cd02440">
    <property type="entry name" value="AdoMet_MTases"/>
    <property type="match status" value="1"/>
</dbReference>
<dbReference type="OrthoDB" id="9765084at2"/>
<dbReference type="STRING" id="1122214.Mame_01628"/>
<dbReference type="eggNOG" id="COG2890">
    <property type="taxonomic scope" value="Bacteria"/>
</dbReference>
<reference evidence="5 6" key="1">
    <citation type="submission" date="2017-03" db="EMBL/GenBank/DDBJ databases">
        <title>Foreign affairs: Plasmid Transfer between Roseobacters and Rhizobia.</title>
        <authorList>
            <person name="Bartling P."/>
            <person name="Bunk B."/>
            <person name="Overmann J."/>
            <person name="Brinkmann H."/>
            <person name="Petersen J."/>
        </authorList>
    </citation>
    <scope>NUCLEOTIDE SEQUENCE [LARGE SCALE GENOMIC DNA]</scope>
    <source>
        <strain evidence="5 6">MACL11</strain>
    </source>
</reference>
<dbReference type="AlphaFoldDB" id="A0A1U9YZV9"/>
<dbReference type="KEGG" id="mmed:Mame_01628"/>
<name>A0A1U9YZV9_9HYPH</name>
<gene>
    <name evidence="5" type="ORF">Mame_01628</name>
</gene>
<feature type="domain" description="Methyltransferase" evidence="4">
    <location>
        <begin position="39"/>
        <end position="132"/>
    </location>
</feature>
<dbReference type="GO" id="GO:0008168">
    <property type="term" value="F:methyltransferase activity"/>
    <property type="evidence" value="ECO:0007669"/>
    <property type="project" value="UniProtKB-KW"/>
</dbReference>
<keyword evidence="1" id="KW-0489">Methyltransferase</keyword>
<sequence>MQTETIWNDIYAKGPQTSSGKPGLALSQFAGPLRPGTALELGCARGDDAVWLARQGWDVTAIDVSSVALGIAARNAEAAGVADRIRFEARDLALSFLEGRFDLVTASFLHSPQDWPRGEVLARAAAAVAPGGHLLIVEHASRAPWSWSPENTRFPTAEDTLASMQLDPEAWAHRCLCPIARIASGPEGQSATVADNILFLKRLA</sequence>
<accession>A0A1U9YZV9</accession>
<keyword evidence="3" id="KW-0949">S-adenosyl-L-methionine</keyword>
<dbReference type="SUPFAM" id="SSF53335">
    <property type="entry name" value="S-adenosyl-L-methionine-dependent methyltransferases"/>
    <property type="match status" value="1"/>
</dbReference>
<protein>
    <submittedName>
        <fullName evidence="5">Tellurite resistance protein TehB</fullName>
    </submittedName>
</protein>
<dbReference type="Gene3D" id="3.40.50.150">
    <property type="entry name" value="Vaccinia Virus protein VP39"/>
    <property type="match status" value="1"/>
</dbReference>
<dbReference type="PANTHER" id="PTHR43464">
    <property type="entry name" value="METHYLTRANSFERASE"/>
    <property type="match status" value="1"/>
</dbReference>
<evidence type="ECO:0000313" key="5">
    <source>
        <dbReference type="EMBL" id="AQZ50977.1"/>
    </source>
</evidence>
<evidence type="ECO:0000256" key="1">
    <source>
        <dbReference type="ARBA" id="ARBA00022603"/>
    </source>
</evidence>
<dbReference type="Proteomes" id="UP000191135">
    <property type="component" value="Chromosome"/>
</dbReference>
<evidence type="ECO:0000256" key="2">
    <source>
        <dbReference type="ARBA" id="ARBA00022679"/>
    </source>
</evidence>
<dbReference type="InterPro" id="IPR029063">
    <property type="entry name" value="SAM-dependent_MTases_sf"/>
</dbReference>
<proteinExistence type="predicted"/>
<dbReference type="Pfam" id="PF13649">
    <property type="entry name" value="Methyltransf_25"/>
    <property type="match status" value="1"/>
</dbReference>
<dbReference type="RefSeq" id="WP_018066222.1">
    <property type="nucleotide sequence ID" value="NZ_AQWH01000020.1"/>
</dbReference>